<reference evidence="4 5" key="1">
    <citation type="submission" date="2010-10" db="EMBL/GenBank/DDBJ databases">
        <title>The Genome Sequence of Synechococcus phage S-SKS1.</title>
        <authorList>
            <consortium name="The Broad Institute Genome Sequencing Platform"/>
            <person name="Henn M.R."/>
            <person name="Clokie M."/>
            <person name="Levin J."/>
            <person name="Malboeuf C."/>
            <person name="Casali M."/>
            <person name="Russ C."/>
            <person name="Lennon N."/>
            <person name="Chapman S.B."/>
            <person name="Erlich R."/>
            <person name="Young S.K."/>
            <person name="Yandava C."/>
            <person name="Zeng Q."/>
            <person name="Alvarado L."/>
            <person name="Anderson S."/>
            <person name="Berlin A."/>
            <person name="Chen Z."/>
            <person name="Freedman E."/>
            <person name="Gellesch M."/>
            <person name="Goldberg J."/>
            <person name="Green L."/>
            <person name="Griggs A."/>
            <person name="Gujja S."/>
            <person name="Heilman E.R."/>
            <person name="Heiman D."/>
            <person name="Hollinger A."/>
            <person name="Howarth C."/>
            <person name="Larson L."/>
            <person name="Mehta T."/>
            <person name="Pearson M."/>
            <person name="Roberts A."/>
            <person name="Ryan E."/>
            <person name="Saif S."/>
            <person name="Shea T."/>
            <person name="Shenoy N."/>
            <person name="Sisk P."/>
            <person name="Stolte C."/>
            <person name="Sykes S."/>
            <person name="White J."/>
            <person name="Haas B."/>
            <person name="Nusbaum C."/>
            <person name="Birren B."/>
        </authorList>
    </citation>
    <scope>NUCLEOTIDE SEQUENCE [LARGE SCALE GENOMIC DNA]</scope>
</reference>
<keyword evidence="3" id="KW-0704">Schiff base</keyword>
<name>M4QRR4_9CAUD</name>
<proteinExistence type="predicted"/>
<dbReference type="FunFam" id="3.20.20.70:FF:000018">
    <property type="entry name" value="Probable transaldolase"/>
    <property type="match status" value="1"/>
</dbReference>
<dbReference type="OrthoDB" id="8715at10239"/>
<dbReference type="EMBL" id="HQ633071">
    <property type="protein sequence ID" value="AGH31538.1"/>
    <property type="molecule type" value="Genomic_DNA"/>
</dbReference>
<dbReference type="InterPro" id="IPR018225">
    <property type="entry name" value="Transaldolase_AS"/>
</dbReference>
<evidence type="ECO:0000313" key="4">
    <source>
        <dbReference type="EMBL" id="AGH31538.1"/>
    </source>
</evidence>
<dbReference type="InterPro" id="IPR001585">
    <property type="entry name" value="TAL/FSA"/>
</dbReference>
<accession>M4QRR4</accession>
<keyword evidence="5" id="KW-1185">Reference proteome</keyword>
<evidence type="ECO:0000256" key="3">
    <source>
        <dbReference type="ARBA" id="ARBA00023270"/>
    </source>
</evidence>
<sequence>MNCKLMKLFLDTADVDAISEANTTGMIEGITTNPTLIKASGMDPVEVIKEISSMSNQFESVSAEVVADTAEEMIDQAMEFEGLWNVTIKVPCTVEGLKACTALASVGRKVNVTLIFSAAQAILARRAGAAYISPFVGRMNDNSLSGVALVQTIASLYNQHFSTTKIIAASVRDVHQVGRCFDAGAEICTIPPHVFWGMYNHVLTDQGLEKFQKDWNSVKGL</sequence>
<evidence type="ECO:0000256" key="2">
    <source>
        <dbReference type="ARBA" id="ARBA00022490"/>
    </source>
</evidence>
<dbReference type="InterPro" id="IPR033919">
    <property type="entry name" value="TSA/FSA_arc/bac"/>
</dbReference>
<dbReference type="GO" id="GO:0005975">
    <property type="term" value="P:carbohydrate metabolic process"/>
    <property type="evidence" value="ECO:0007669"/>
    <property type="project" value="InterPro"/>
</dbReference>
<dbReference type="PROSITE" id="PS00958">
    <property type="entry name" value="TRANSALDOLASE_2"/>
    <property type="match status" value="1"/>
</dbReference>
<dbReference type="Pfam" id="PF00923">
    <property type="entry name" value="TAL_FSA"/>
    <property type="match status" value="1"/>
</dbReference>
<organism evidence="4 5">
    <name type="scientific">Synechococcus phage S-SKS1</name>
    <dbReference type="NCBI Taxonomy" id="754042"/>
    <lineage>
        <taxon>Viruses</taxon>
        <taxon>Duplodnaviria</taxon>
        <taxon>Heunggongvirae</taxon>
        <taxon>Uroviricota</taxon>
        <taxon>Caudoviricetes</taxon>
        <taxon>Llyrvirus</taxon>
        <taxon>Llyrvirus SSKS1</taxon>
    </lineage>
</organism>
<gene>
    <name evidence="4" type="ORF">SWZG_00025</name>
</gene>
<dbReference type="CDD" id="cd00956">
    <property type="entry name" value="Transaldolase_FSA"/>
    <property type="match status" value="1"/>
</dbReference>
<dbReference type="PROSITE" id="PS01054">
    <property type="entry name" value="TRANSALDOLASE_1"/>
    <property type="match status" value="1"/>
</dbReference>
<dbReference type="Proteomes" id="UP000201252">
    <property type="component" value="Segment"/>
</dbReference>
<dbReference type="RefSeq" id="YP_007674390.1">
    <property type="nucleotide sequence ID" value="NC_020851.1"/>
</dbReference>
<dbReference type="SUPFAM" id="SSF51569">
    <property type="entry name" value="Aldolase"/>
    <property type="match status" value="1"/>
</dbReference>
<evidence type="ECO:0000256" key="1">
    <source>
        <dbReference type="ARBA" id="ARBA00004496"/>
    </source>
</evidence>
<dbReference type="GeneID" id="15010926"/>
<dbReference type="KEGG" id="vg:15010926"/>
<keyword evidence="2" id="KW-0963">Cytoplasm</keyword>
<dbReference type="InterPro" id="IPR013785">
    <property type="entry name" value="Aldolase_TIM"/>
</dbReference>
<dbReference type="PANTHER" id="PTHR10683">
    <property type="entry name" value="TRANSALDOLASE"/>
    <property type="match status" value="1"/>
</dbReference>
<dbReference type="GO" id="GO:0016832">
    <property type="term" value="F:aldehyde-lyase activity"/>
    <property type="evidence" value="ECO:0007669"/>
    <property type="project" value="InterPro"/>
</dbReference>
<protein>
    <submittedName>
        <fullName evidence="4">Transaldolase</fullName>
    </submittedName>
</protein>
<evidence type="ECO:0000313" key="5">
    <source>
        <dbReference type="Proteomes" id="UP000201252"/>
    </source>
</evidence>
<comment type="subcellular location">
    <subcellularLocation>
        <location evidence="1">Cytoplasm</location>
    </subcellularLocation>
</comment>
<dbReference type="PANTHER" id="PTHR10683:SF40">
    <property type="entry name" value="FRUCTOSE-6-PHOSPHATE ALDOLASE 1-RELATED"/>
    <property type="match status" value="1"/>
</dbReference>
<dbReference type="Gene3D" id="3.20.20.70">
    <property type="entry name" value="Aldolase class I"/>
    <property type="match status" value="1"/>
</dbReference>